<comment type="caution">
    <text evidence="12">The sequence shown here is derived from an EMBL/GenBank/DDBJ whole genome shotgun (WGS) entry which is preliminary data.</text>
</comment>
<dbReference type="PROSITE" id="PS51215">
    <property type="entry name" value="AWS"/>
    <property type="match status" value="1"/>
</dbReference>
<dbReference type="EMBL" id="JAYDYQ010002534">
    <property type="protein sequence ID" value="KAK4483397.1"/>
    <property type="molecule type" value="Genomic_DNA"/>
</dbReference>
<dbReference type="InterPro" id="IPR003616">
    <property type="entry name" value="Post-SET_dom"/>
</dbReference>
<keyword evidence="13" id="KW-1185">Reference proteome</keyword>
<evidence type="ECO:0000256" key="3">
    <source>
        <dbReference type="ARBA" id="ARBA00022454"/>
    </source>
</evidence>
<evidence type="ECO:0000256" key="5">
    <source>
        <dbReference type="ARBA" id="ARBA00022679"/>
    </source>
</evidence>
<feature type="region of interest" description="Disordered" evidence="8">
    <location>
        <begin position="497"/>
        <end position="519"/>
    </location>
</feature>
<evidence type="ECO:0000256" key="7">
    <source>
        <dbReference type="ARBA" id="ARBA00023242"/>
    </source>
</evidence>
<evidence type="ECO:0000259" key="11">
    <source>
        <dbReference type="PROSITE" id="PS51215"/>
    </source>
</evidence>
<keyword evidence="3" id="KW-0158">Chromosome</keyword>
<feature type="compositionally biased region" description="Basic and acidic residues" evidence="8">
    <location>
        <begin position="505"/>
        <end position="519"/>
    </location>
</feature>
<keyword evidence="4" id="KW-0489">Methyltransferase</keyword>
<dbReference type="SMART" id="SM00317">
    <property type="entry name" value="SET"/>
    <property type="match status" value="1"/>
</dbReference>
<dbReference type="Pfam" id="PF17907">
    <property type="entry name" value="AWS"/>
    <property type="match status" value="1"/>
</dbReference>
<dbReference type="SUPFAM" id="SSF82199">
    <property type="entry name" value="SET domain"/>
    <property type="match status" value="1"/>
</dbReference>
<dbReference type="InterPro" id="IPR050777">
    <property type="entry name" value="SET2_Histone-Lys_MeTrsfase"/>
</dbReference>
<feature type="compositionally biased region" description="Polar residues" evidence="8">
    <location>
        <begin position="13"/>
        <end position="24"/>
    </location>
</feature>
<dbReference type="PROSITE" id="PS50280">
    <property type="entry name" value="SET"/>
    <property type="match status" value="1"/>
</dbReference>
<feature type="domain" description="AWS" evidence="11">
    <location>
        <begin position="67"/>
        <end position="118"/>
    </location>
</feature>
<dbReference type="PANTHER" id="PTHR22884">
    <property type="entry name" value="SET DOMAIN PROTEINS"/>
    <property type="match status" value="1"/>
</dbReference>
<evidence type="ECO:0000313" key="12">
    <source>
        <dbReference type="EMBL" id="KAK4483397.1"/>
    </source>
</evidence>
<feature type="domain" description="Post-SET" evidence="10">
    <location>
        <begin position="244"/>
        <end position="260"/>
    </location>
</feature>
<dbReference type="SMART" id="SM00570">
    <property type="entry name" value="AWS"/>
    <property type="match status" value="1"/>
</dbReference>
<dbReference type="InterPro" id="IPR001214">
    <property type="entry name" value="SET_dom"/>
</dbReference>
<keyword evidence="7" id="KW-0539">Nucleus</keyword>
<feature type="domain" description="SET" evidence="9">
    <location>
        <begin position="120"/>
        <end position="237"/>
    </location>
</feature>
<feature type="region of interest" description="Disordered" evidence="8">
    <location>
        <begin position="377"/>
        <end position="410"/>
    </location>
</feature>
<feature type="compositionally biased region" description="Basic residues" evidence="8">
    <location>
        <begin position="389"/>
        <end position="405"/>
    </location>
</feature>
<feature type="compositionally biased region" description="Basic residues" evidence="8">
    <location>
        <begin position="1"/>
        <end position="12"/>
    </location>
</feature>
<keyword evidence="5" id="KW-0808">Transferase</keyword>
<name>A0ABR0D294_9LAMI</name>
<proteinExistence type="predicted"/>
<protein>
    <recommendedName>
        <fullName evidence="14">Histone-lysine N-methyltransferase ASHH1</fullName>
    </recommendedName>
</protein>
<dbReference type="InterPro" id="IPR046341">
    <property type="entry name" value="SET_dom_sf"/>
</dbReference>
<dbReference type="Pfam" id="PF00856">
    <property type="entry name" value="SET"/>
    <property type="match status" value="1"/>
</dbReference>
<dbReference type="Proteomes" id="UP001291926">
    <property type="component" value="Unassembled WGS sequence"/>
</dbReference>
<gene>
    <name evidence="12" type="ORF">RD792_010583</name>
</gene>
<evidence type="ECO:0000256" key="8">
    <source>
        <dbReference type="SAM" id="MobiDB-lite"/>
    </source>
</evidence>
<evidence type="ECO:0000256" key="4">
    <source>
        <dbReference type="ARBA" id="ARBA00022603"/>
    </source>
</evidence>
<dbReference type="Gene3D" id="2.170.270.10">
    <property type="entry name" value="SET domain"/>
    <property type="match status" value="1"/>
</dbReference>
<evidence type="ECO:0000256" key="1">
    <source>
        <dbReference type="ARBA" id="ARBA00004123"/>
    </source>
</evidence>
<reference evidence="12 13" key="1">
    <citation type="journal article" date="2023" name="bioRxiv">
        <title>Genome report: Whole genome sequence and annotation of Penstemon davidsonii.</title>
        <authorList>
            <person name="Ostevik K.L."/>
            <person name="Alabady M."/>
            <person name="Zhang M."/>
            <person name="Rausher M.D."/>
        </authorList>
    </citation>
    <scope>NUCLEOTIDE SEQUENCE [LARGE SCALE GENOMIC DNA]</scope>
    <source>
        <strain evidence="12">DNT005</strain>
        <tissue evidence="12">Whole leaf</tissue>
    </source>
</reference>
<evidence type="ECO:0000256" key="6">
    <source>
        <dbReference type="ARBA" id="ARBA00022691"/>
    </source>
</evidence>
<keyword evidence="6" id="KW-0949">S-adenosyl-L-methionine</keyword>
<accession>A0ABR0D294</accession>
<comment type="subcellular location">
    <subcellularLocation>
        <location evidence="2">Chromosome</location>
    </subcellularLocation>
    <subcellularLocation>
        <location evidence="1">Nucleus</location>
    </subcellularLocation>
</comment>
<feature type="region of interest" description="Disordered" evidence="8">
    <location>
        <begin position="1"/>
        <end position="24"/>
    </location>
</feature>
<evidence type="ECO:0000259" key="9">
    <source>
        <dbReference type="PROSITE" id="PS50280"/>
    </source>
</evidence>
<evidence type="ECO:0000259" key="10">
    <source>
        <dbReference type="PROSITE" id="PS50868"/>
    </source>
</evidence>
<sequence length="519" mass="58604">MRKKTSAKKRSQNHGSSSCNRSNRSQIRHQKVAFLSSRFCFKYVVNACLVYSDPSFTPAKHMKLKEEDISICECKYDASNPDSACGESCLNVLTNTECTPGHCPCNEHCRNQKFQKCKYAKTKLFNTEGRGWGLLADENIKAGQFIIEYCGEVISSEEAKQRSQTYETQGLKDAYIISLNANYFIDATKKGSLARFINHSCQPNCETRKWTVLGETRVGIFAKQDIFVGTELAYDYNFEWYGGVTVRCLCGAANCSIFLGAKSQGFQEYNHLWEEGDDRYTVENIPLYDSAEDEPFPSTHETVTNYSGVLESKKGSEIKFEADTGMESHYSFGTQDVAGKSEENETNKETEFSLEQKRQAFSQANAMISRIRSNSACRNYNIGPGPSSKPRKSQHIPKQRGRPSGRKYVSSKPVAQLFASKEVQEEITKYEELKNKATSDLNLLYDEIRPAIEEHEQDSQNNVPTSIAEKWIEATCSKWKAELDFHFSIVKNVMCPKPAGNEAKPSGEDGKNEMKYLTN</sequence>
<evidence type="ECO:0000256" key="2">
    <source>
        <dbReference type="ARBA" id="ARBA00004286"/>
    </source>
</evidence>
<organism evidence="12 13">
    <name type="scientific">Penstemon davidsonii</name>
    <dbReference type="NCBI Taxonomy" id="160366"/>
    <lineage>
        <taxon>Eukaryota</taxon>
        <taxon>Viridiplantae</taxon>
        <taxon>Streptophyta</taxon>
        <taxon>Embryophyta</taxon>
        <taxon>Tracheophyta</taxon>
        <taxon>Spermatophyta</taxon>
        <taxon>Magnoliopsida</taxon>
        <taxon>eudicotyledons</taxon>
        <taxon>Gunneridae</taxon>
        <taxon>Pentapetalae</taxon>
        <taxon>asterids</taxon>
        <taxon>lamiids</taxon>
        <taxon>Lamiales</taxon>
        <taxon>Plantaginaceae</taxon>
        <taxon>Cheloneae</taxon>
        <taxon>Penstemon</taxon>
    </lineage>
</organism>
<evidence type="ECO:0008006" key="14">
    <source>
        <dbReference type="Google" id="ProtNLM"/>
    </source>
</evidence>
<dbReference type="PROSITE" id="PS50868">
    <property type="entry name" value="POST_SET"/>
    <property type="match status" value="1"/>
</dbReference>
<dbReference type="InterPro" id="IPR006560">
    <property type="entry name" value="AWS_dom"/>
</dbReference>
<evidence type="ECO:0000313" key="13">
    <source>
        <dbReference type="Proteomes" id="UP001291926"/>
    </source>
</evidence>